<dbReference type="Proteomes" id="UP000313359">
    <property type="component" value="Unassembled WGS sequence"/>
</dbReference>
<dbReference type="SUPFAM" id="SSF81301">
    <property type="entry name" value="Nucleotidyltransferase"/>
    <property type="match status" value="1"/>
</dbReference>
<dbReference type="Gene3D" id="3.30.460.40">
    <property type="match status" value="1"/>
</dbReference>
<evidence type="ECO:0008006" key="3">
    <source>
        <dbReference type="Google" id="ProtNLM"/>
    </source>
</evidence>
<keyword evidence="2" id="KW-1185">Reference proteome</keyword>
<dbReference type="EMBL" id="ML122293">
    <property type="protein sequence ID" value="RPD55652.1"/>
    <property type="molecule type" value="Genomic_DNA"/>
</dbReference>
<dbReference type="OrthoDB" id="10066232at2759"/>
<protein>
    <recommendedName>
        <fullName evidence="3">Nucleotidyltransferase</fullName>
    </recommendedName>
</protein>
<reference evidence="1" key="1">
    <citation type="journal article" date="2018" name="Genome Biol. Evol.">
        <title>Genomics and development of Lentinus tigrinus, a white-rot wood-decaying mushroom with dimorphic fruiting bodies.</title>
        <authorList>
            <person name="Wu B."/>
            <person name="Xu Z."/>
            <person name="Knudson A."/>
            <person name="Carlson A."/>
            <person name="Chen N."/>
            <person name="Kovaka S."/>
            <person name="LaButti K."/>
            <person name="Lipzen A."/>
            <person name="Pennachio C."/>
            <person name="Riley R."/>
            <person name="Schakwitz W."/>
            <person name="Umezawa K."/>
            <person name="Ohm R.A."/>
            <person name="Grigoriev I.V."/>
            <person name="Nagy L.G."/>
            <person name="Gibbons J."/>
            <person name="Hibbett D."/>
        </authorList>
    </citation>
    <scope>NUCLEOTIDE SEQUENCE [LARGE SCALE GENOMIC DNA]</scope>
    <source>
        <strain evidence="1">ALCF2SS1-6</strain>
    </source>
</reference>
<dbReference type="STRING" id="1328759.A0A5C2RVK1"/>
<name>A0A5C2RVK1_9APHY</name>
<proteinExistence type="predicted"/>
<dbReference type="AlphaFoldDB" id="A0A5C2RVK1"/>
<organism evidence="1 2">
    <name type="scientific">Lentinus tigrinus ALCF2SS1-6</name>
    <dbReference type="NCBI Taxonomy" id="1328759"/>
    <lineage>
        <taxon>Eukaryota</taxon>
        <taxon>Fungi</taxon>
        <taxon>Dikarya</taxon>
        <taxon>Basidiomycota</taxon>
        <taxon>Agaricomycotina</taxon>
        <taxon>Agaricomycetes</taxon>
        <taxon>Polyporales</taxon>
        <taxon>Polyporaceae</taxon>
        <taxon>Lentinus</taxon>
    </lineage>
</organism>
<gene>
    <name evidence="1" type="ORF">L227DRAFT_554503</name>
</gene>
<dbReference type="InterPro" id="IPR043519">
    <property type="entry name" value="NT_sf"/>
</dbReference>
<evidence type="ECO:0000313" key="1">
    <source>
        <dbReference type="EMBL" id="RPD55652.1"/>
    </source>
</evidence>
<accession>A0A5C2RVK1</accession>
<evidence type="ECO:0000313" key="2">
    <source>
        <dbReference type="Proteomes" id="UP000313359"/>
    </source>
</evidence>
<sequence>MSLVSVTTVHDDQIEAARVLSLRLDAEGLKYVFIGGFACAVLGSERLTKDTDVLIEIRSQDIVALRKRLADLDARFVVFGIKFYFVRELPPPSSQTASTSVENSQRNVLIETLAAGTLGLPAAAGPVYIDPQTELKLLHPSVLPLTKLKRWSTMRSSTRPQTRAKVLTDQEDILNLIRVLVERKMKLSFGDYAGKTRGQLLPLVATFHDSFRGDVGFCASLKEAMYAEDWEEMLRTSPLVAD</sequence>